<dbReference type="InterPro" id="IPR001357">
    <property type="entry name" value="BRCT_dom"/>
</dbReference>
<dbReference type="Pfam" id="PF14791">
    <property type="entry name" value="DNA_pol_B_thumb"/>
    <property type="match status" value="1"/>
</dbReference>
<dbReference type="PRINTS" id="PR00870">
    <property type="entry name" value="DNAPOLXBETA"/>
</dbReference>
<dbReference type="GO" id="GO:0046872">
    <property type="term" value="F:metal ion binding"/>
    <property type="evidence" value="ECO:0007669"/>
    <property type="project" value="UniProtKB-UniRule"/>
</dbReference>
<dbReference type="InterPro" id="IPR037160">
    <property type="entry name" value="DNA_Pol_thumb_sf"/>
</dbReference>
<dbReference type="InterPro" id="IPR036420">
    <property type="entry name" value="BRCT_dom_sf"/>
</dbReference>
<dbReference type="InterPro" id="IPR002008">
    <property type="entry name" value="DNA_pol_X_beta-like"/>
</dbReference>
<dbReference type="InterPro" id="IPR022312">
    <property type="entry name" value="DNA_pol_X"/>
</dbReference>
<dbReference type="PROSITE" id="PS50172">
    <property type="entry name" value="BRCT"/>
    <property type="match status" value="1"/>
</dbReference>
<keyword evidence="15" id="KW-1185">Reference proteome</keyword>
<dbReference type="InterPro" id="IPR002054">
    <property type="entry name" value="DNA-dir_DNA_pol_X"/>
</dbReference>
<dbReference type="STRING" id="215250.A0A316YMA2"/>
<reference evidence="14 15" key="1">
    <citation type="journal article" date="2018" name="Mol. Biol. Evol.">
        <title>Broad Genomic Sampling Reveals a Smut Pathogenic Ancestry of the Fungal Clade Ustilaginomycotina.</title>
        <authorList>
            <person name="Kijpornyongpan T."/>
            <person name="Mondo S.J."/>
            <person name="Barry K."/>
            <person name="Sandor L."/>
            <person name="Lee J."/>
            <person name="Lipzen A."/>
            <person name="Pangilinan J."/>
            <person name="LaButti K."/>
            <person name="Hainaut M."/>
            <person name="Henrissat B."/>
            <person name="Grigoriev I.V."/>
            <person name="Spatafora J.W."/>
            <person name="Aime M.C."/>
        </authorList>
    </citation>
    <scope>NUCLEOTIDE SEQUENCE [LARGE SCALE GENOMIC DNA]</scope>
    <source>
        <strain evidence="14 15">MCA 4198</strain>
    </source>
</reference>
<dbReference type="SUPFAM" id="SSF52113">
    <property type="entry name" value="BRCT domain"/>
    <property type="match status" value="1"/>
</dbReference>
<dbReference type="InterPro" id="IPR018944">
    <property type="entry name" value="DNA_pol_lambd_fingers_domain"/>
</dbReference>
<evidence type="ECO:0000256" key="1">
    <source>
        <dbReference type="ARBA" id="ARBA00001936"/>
    </source>
</evidence>
<dbReference type="SUPFAM" id="SSF47802">
    <property type="entry name" value="DNA polymerase beta, N-terminal domain-like"/>
    <property type="match status" value="1"/>
</dbReference>
<dbReference type="InterPro" id="IPR027421">
    <property type="entry name" value="DNA_pol_lamdba_lyase_dom_sf"/>
</dbReference>
<dbReference type="CDD" id="cd00141">
    <property type="entry name" value="NT_POLXc"/>
    <property type="match status" value="1"/>
</dbReference>
<feature type="compositionally biased region" description="Low complexity" evidence="12">
    <location>
        <begin position="18"/>
        <end position="31"/>
    </location>
</feature>
<proteinExistence type="inferred from homology"/>
<dbReference type="Pfam" id="PF14792">
    <property type="entry name" value="DNA_pol_B_palm"/>
    <property type="match status" value="1"/>
</dbReference>
<dbReference type="EC" id="2.7.7.7" evidence="11"/>
<dbReference type="GO" id="GO:0005634">
    <property type="term" value="C:nucleus"/>
    <property type="evidence" value="ECO:0007669"/>
    <property type="project" value="UniProtKB-SubCell"/>
</dbReference>
<feature type="domain" description="BRCT" evidence="13">
    <location>
        <begin position="62"/>
        <end position="145"/>
    </location>
</feature>
<evidence type="ECO:0000256" key="9">
    <source>
        <dbReference type="ARBA" id="ARBA00023239"/>
    </source>
</evidence>
<dbReference type="PANTHER" id="PTHR11276">
    <property type="entry name" value="DNA POLYMERASE TYPE-X FAMILY MEMBER"/>
    <property type="match status" value="1"/>
</dbReference>
<sequence>MSSPSRRRLSRNSQVVQTTTTSSFSTSPKSKTASRRDDFIAPSSEEGGPRQKGRILSSSTRIFIIKDKLEQIDVDRIRAAISSLGGMNASLRFANLILTGTRSAKRAQKFIDADAEQRKVPVVHHTWLDDSQRAGIMLPYADYLVISPKEPSPPETLKALEHETKATENVTEPAPPEEGSSTEVSSPERPSSASPSRGRERESKRKRRDSNSDSAAVAGDSSSREGSLGNEQVIGTANQPKTAGPSWCNSEYACMRPSPLKSLHNQGLVDQLETLRLQRTLTGGQEVNATAYGRAISAVKSYPRSIAPNPSLAASLKGVGPKIVKLIKQYYTNGSIAEVDEIRRDTSFQIMSQFTELYGIGPKKAREYYSEGCRTMDDVLRMGGSMGTHLHVEECLRILPDLRTKIPRPEVEEIARYIHQELKAILPDAVYTICGGFRRGKPQSNDVDIVFADTSPSTRSQLTAMEELLRALKKKAYVTHIINVTTPSDKYERVFSRLDIAEVVVLPPRSDTVPRSHYRRVDIIFSPLKTYGAAVLGWTGSRQFERDLRRIAQSRGYTFHSTGLTSNNDKTTLETTREEDIFSVLEIPYMPPELRNCDA</sequence>
<keyword evidence="7 11" id="KW-0239">DNA-directed DNA polymerase</keyword>
<evidence type="ECO:0000313" key="14">
    <source>
        <dbReference type="EMBL" id="PWN89934.1"/>
    </source>
</evidence>
<dbReference type="Gene3D" id="1.10.150.110">
    <property type="entry name" value="DNA polymerase beta, N-terminal domain-like"/>
    <property type="match status" value="1"/>
</dbReference>
<evidence type="ECO:0000256" key="4">
    <source>
        <dbReference type="ARBA" id="ARBA00022695"/>
    </source>
</evidence>
<dbReference type="Proteomes" id="UP000245768">
    <property type="component" value="Unassembled WGS sequence"/>
</dbReference>
<dbReference type="InParanoid" id="A0A316YMA2"/>
<accession>A0A316YMA2</accession>
<feature type="compositionally biased region" description="Basic residues" evidence="12">
    <location>
        <begin position="1"/>
        <end position="10"/>
    </location>
</feature>
<dbReference type="RefSeq" id="XP_025377132.1">
    <property type="nucleotide sequence ID" value="XM_025521501.1"/>
</dbReference>
<comment type="catalytic activity">
    <reaction evidence="10 11">
        <text>DNA(n) + a 2'-deoxyribonucleoside 5'-triphosphate = DNA(n+1) + diphosphate</text>
        <dbReference type="Rhea" id="RHEA:22508"/>
        <dbReference type="Rhea" id="RHEA-COMP:17339"/>
        <dbReference type="Rhea" id="RHEA-COMP:17340"/>
        <dbReference type="ChEBI" id="CHEBI:33019"/>
        <dbReference type="ChEBI" id="CHEBI:61560"/>
        <dbReference type="ChEBI" id="CHEBI:173112"/>
        <dbReference type="EC" id="2.7.7.7"/>
    </reaction>
</comment>
<keyword evidence="4 11" id="KW-0548">Nucleotidyltransferase</keyword>
<dbReference type="PANTHER" id="PTHR11276:SF28">
    <property type="entry name" value="DNA POLYMERASE LAMBDA"/>
    <property type="match status" value="1"/>
</dbReference>
<keyword evidence="6 11" id="KW-0227">DNA damage</keyword>
<evidence type="ECO:0000259" key="13">
    <source>
        <dbReference type="PROSITE" id="PS50172"/>
    </source>
</evidence>
<dbReference type="GO" id="GO:0006303">
    <property type="term" value="P:double-strand break repair via nonhomologous end joining"/>
    <property type="evidence" value="ECO:0007669"/>
    <property type="project" value="TreeGrafter"/>
</dbReference>
<dbReference type="SUPFAM" id="SSF81585">
    <property type="entry name" value="PsbU/PolX domain-like"/>
    <property type="match status" value="1"/>
</dbReference>
<keyword evidence="5" id="KW-0235">DNA replication</keyword>
<dbReference type="Gene3D" id="1.10.150.20">
    <property type="entry name" value="5' to 3' exonuclease, C-terminal subdomain"/>
    <property type="match status" value="1"/>
</dbReference>
<feature type="compositionally biased region" description="Polar residues" evidence="12">
    <location>
        <begin position="229"/>
        <end position="241"/>
    </location>
</feature>
<dbReference type="Gene3D" id="3.40.50.10190">
    <property type="entry name" value="BRCT domain"/>
    <property type="match status" value="1"/>
</dbReference>
<name>A0A316YMA2_9BASI</name>
<comment type="function">
    <text evidence="11">DNA polymerase that functions in several pathways of DNA repair. Involved in base excision repair (BER) responsible for repair of lesions that give rise to abasic (AP) sites in DNA. Also contributes to DNA double-strand break repair by non-homologous end joining and homologous recombination. Has both template-dependent and template-independent (terminal transferase) DNA polymerase activities. Has also a 5'-deoxyribose-5-phosphate lyase (dRP lyase) activity.</text>
</comment>
<comment type="similarity">
    <text evidence="11">Belongs to the DNA polymerase type-X family.</text>
</comment>
<evidence type="ECO:0000256" key="5">
    <source>
        <dbReference type="ARBA" id="ARBA00022705"/>
    </source>
</evidence>
<dbReference type="OrthoDB" id="205514at2759"/>
<dbReference type="Gene3D" id="3.30.460.10">
    <property type="entry name" value="Beta Polymerase, domain 2"/>
    <property type="match status" value="1"/>
</dbReference>
<dbReference type="Pfam" id="PF14716">
    <property type="entry name" value="HHH_8"/>
    <property type="match status" value="1"/>
</dbReference>
<keyword evidence="8 11" id="KW-0234">DNA repair</keyword>
<dbReference type="InterPro" id="IPR010996">
    <property type="entry name" value="HHH_MUS81"/>
</dbReference>
<dbReference type="EMBL" id="KZ819636">
    <property type="protein sequence ID" value="PWN89934.1"/>
    <property type="molecule type" value="Genomic_DNA"/>
</dbReference>
<comment type="cofactor">
    <cofactor evidence="1">
        <name>Mn(2+)</name>
        <dbReference type="ChEBI" id="CHEBI:29035"/>
    </cofactor>
</comment>
<dbReference type="InterPro" id="IPR028207">
    <property type="entry name" value="DNA_pol_B_palm_palm"/>
</dbReference>
<evidence type="ECO:0000313" key="15">
    <source>
        <dbReference type="Proteomes" id="UP000245768"/>
    </source>
</evidence>
<keyword evidence="3 11" id="KW-0808">Transferase</keyword>
<dbReference type="FunFam" id="3.30.210.10:FF:000005">
    <property type="entry name" value="DNA polymerase IV"/>
    <property type="match status" value="1"/>
</dbReference>
<dbReference type="GeneID" id="37043417"/>
<dbReference type="AlphaFoldDB" id="A0A316YMA2"/>
<dbReference type="GO" id="GO:0003677">
    <property type="term" value="F:DNA binding"/>
    <property type="evidence" value="ECO:0007669"/>
    <property type="project" value="UniProtKB-UniRule"/>
</dbReference>
<organism evidence="14 15">
    <name type="scientific">Acaromyces ingoldii</name>
    <dbReference type="NCBI Taxonomy" id="215250"/>
    <lineage>
        <taxon>Eukaryota</taxon>
        <taxon>Fungi</taxon>
        <taxon>Dikarya</taxon>
        <taxon>Basidiomycota</taxon>
        <taxon>Ustilaginomycotina</taxon>
        <taxon>Exobasidiomycetes</taxon>
        <taxon>Exobasidiales</taxon>
        <taxon>Cryptobasidiaceae</taxon>
        <taxon>Acaromyces</taxon>
    </lineage>
</organism>
<dbReference type="GO" id="GO:0003887">
    <property type="term" value="F:DNA-directed DNA polymerase activity"/>
    <property type="evidence" value="ECO:0007669"/>
    <property type="project" value="UniProtKB-UniRule"/>
</dbReference>
<dbReference type="SMART" id="SM00483">
    <property type="entry name" value="POLXc"/>
    <property type="match status" value="1"/>
</dbReference>
<evidence type="ECO:0000256" key="8">
    <source>
        <dbReference type="ARBA" id="ARBA00023204"/>
    </source>
</evidence>
<dbReference type="GO" id="GO:0016829">
    <property type="term" value="F:lyase activity"/>
    <property type="evidence" value="ECO:0007669"/>
    <property type="project" value="UniProtKB-KW"/>
</dbReference>
<evidence type="ECO:0000256" key="10">
    <source>
        <dbReference type="ARBA" id="ARBA00049244"/>
    </source>
</evidence>
<dbReference type="InterPro" id="IPR029398">
    <property type="entry name" value="PolB_thumb"/>
</dbReference>
<evidence type="ECO:0000256" key="11">
    <source>
        <dbReference type="RuleBase" id="RU366014"/>
    </source>
</evidence>
<comment type="subcellular location">
    <subcellularLocation>
        <location evidence="11">Nucleus</location>
    </subcellularLocation>
</comment>
<keyword evidence="9" id="KW-0456">Lyase</keyword>
<dbReference type="InterPro" id="IPR043519">
    <property type="entry name" value="NT_sf"/>
</dbReference>
<evidence type="ECO:0000256" key="6">
    <source>
        <dbReference type="ARBA" id="ARBA00022763"/>
    </source>
</evidence>
<dbReference type="Pfam" id="PF10391">
    <property type="entry name" value="DNA_pol_lambd_f"/>
    <property type="match status" value="1"/>
</dbReference>
<dbReference type="Gene3D" id="3.30.210.10">
    <property type="entry name" value="DNA polymerase, thumb domain"/>
    <property type="match status" value="1"/>
</dbReference>
<feature type="compositionally biased region" description="Low complexity" evidence="12">
    <location>
        <begin position="185"/>
        <end position="196"/>
    </location>
</feature>
<dbReference type="PRINTS" id="PR00869">
    <property type="entry name" value="DNAPOLX"/>
</dbReference>
<feature type="region of interest" description="Disordered" evidence="12">
    <location>
        <begin position="165"/>
        <end position="246"/>
    </location>
</feature>
<keyword evidence="2" id="KW-0237">DNA synthesis</keyword>
<evidence type="ECO:0000256" key="2">
    <source>
        <dbReference type="ARBA" id="ARBA00022634"/>
    </source>
</evidence>
<dbReference type="FunCoup" id="A0A316YMA2">
    <property type="interactions" value="164"/>
</dbReference>
<keyword evidence="11" id="KW-0539">Nucleus</keyword>
<protein>
    <recommendedName>
        <fullName evidence="11">DNA polymerase</fullName>
        <ecNumber evidence="11">2.7.7.7</ecNumber>
    </recommendedName>
</protein>
<feature type="region of interest" description="Disordered" evidence="12">
    <location>
        <begin position="1"/>
        <end position="53"/>
    </location>
</feature>
<feature type="compositionally biased region" description="Low complexity" evidence="12">
    <location>
        <begin position="212"/>
        <end position="221"/>
    </location>
</feature>
<evidence type="ECO:0000256" key="3">
    <source>
        <dbReference type="ARBA" id="ARBA00022679"/>
    </source>
</evidence>
<dbReference type="SUPFAM" id="SSF81301">
    <property type="entry name" value="Nucleotidyltransferase"/>
    <property type="match status" value="1"/>
</dbReference>
<evidence type="ECO:0000256" key="12">
    <source>
        <dbReference type="SAM" id="MobiDB-lite"/>
    </source>
</evidence>
<gene>
    <name evidence="14" type="ORF">FA10DRAFT_266468</name>
</gene>
<evidence type="ECO:0000256" key="7">
    <source>
        <dbReference type="ARBA" id="ARBA00022932"/>
    </source>
</evidence>